<dbReference type="Pfam" id="PF11985">
    <property type="entry name" value="Phage_Mu_Gp27"/>
    <property type="match status" value="1"/>
</dbReference>
<accession>A0AAJ2BAS4</accession>
<gene>
    <name evidence="2" type="ORF">QE369_002978</name>
</gene>
<dbReference type="AlphaFoldDB" id="A0AAJ2BAS4"/>
<proteinExistence type="predicted"/>
<keyword evidence="1" id="KW-0175">Coiled coil</keyword>
<dbReference type="InterPro" id="IPR021874">
    <property type="entry name" value="Phage_Mu_Gp27"/>
</dbReference>
<feature type="coiled-coil region" evidence="1">
    <location>
        <begin position="156"/>
        <end position="183"/>
    </location>
</feature>
<evidence type="ECO:0008006" key="4">
    <source>
        <dbReference type="Google" id="ProtNLM"/>
    </source>
</evidence>
<comment type="caution">
    <text evidence="2">The sequence shown here is derived from an EMBL/GenBank/DDBJ whole genome shotgun (WGS) entry which is preliminary data.</text>
</comment>
<sequence length="211" mass="22856">MSTKGRGWLSSIDKLPDECQPIVAWAAKELANLDRTQTDVYQEFKTKLIALQGEQGVDFDIPHFRSFSRYSVRLASLSKTVEQARQIASTLADRFDAAGSDNLTIVAAEALKSLVLEAALMASGGNLTSKSAAEFSTALKNLAAAQSTSANRRLKLEAEAKARKAIEDMNAKAEKALDVLSNEPGISKEAIARARREFLGVRAKPKKDGET</sequence>
<evidence type="ECO:0000313" key="2">
    <source>
        <dbReference type="EMBL" id="MDR6102781.1"/>
    </source>
</evidence>
<evidence type="ECO:0000256" key="1">
    <source>
        <dbReference type="SAM" id="Coils"/>
    </source>
</evidence>
<evidence type="ECO:0000313" key="3">
    <source>
        <dbReference type="Proteomes" id="UP001255601"/>
    </source>
</evidence>
<dbReference type="RefSeq" id="WP_309771367.1">
    <property type="nucleotide sequence ID" value="NZ_JAVIZC010000003.1"/>
</dbReference>
<organism evidence="2 3">
    <name type="scientific">Agrobacterium larrymoorei</name>
    <dbReference type="NCBI Taxonomy" id="160699"/>
    <lineage>
        <taxon>Bacteria</taxon>
        <taxon>Pseudomonadati</taxon>
        <taxon>Pseudomonadota</taxon>
        <taxon>Alphaproteobacteria</taxon>
        <taxon>Hyphomicrobiales</taxon>
        <taxon>Rhizobiaceae</taxon>
        <taxon>Rhizobium/Agrobacterium group</taxon>
        <taxon>Agrobacterium</taxon>
    </lineage>
</organism>
<dbReference type="EMBL" id="JAVIZC010000003">
    <property type="protein sequence ID" value="MDR6102781.1"/>
    <property type="molecule type" value="Genomic_DNA"/>
</dbReference>
<dbReference type="Proteomes" id="UP001255601">
    <property type="component" value="Unassembled WGS sequence"/>
</dbReference>
<name>A0AAJ2BAS4_9HYPH</name>
<protein>
    <recommendedName>
        <fullName evidence="4">DUF3486 family protein</fullName>
    </recommendedName>
</protein>
<reference evidence="2" key="1">
    <citation type="submission" date="2023-08" db="EMBL/GenBank/DDBJ databases">
        <title>Functional and genomic diversity of the sorghum phyllosphere microbiome.</title>
        <authorList>
            <person name="Shade A."/>
        </authorList>
    </citation>
    <scope>NUCLEOTIDE SEQUENCE</scope>
    <source>
        <strain evidence="2">SORGH_AS_0974</strain>
    </source>
</reference>